<evidence type="ECO:0000256" key="2">
    <source>
        <dbReference type="ARBA" id="ARBA00006706"/>
    </source>
</evidence>
<gene>
    <name evidence="7" type="ORF">FRY97_00370</name>
</gene>
<protein>
    <submittedName>
        <fullName evidence="7">Polyprenyl synthetase family protein</fullName>
    </submittedName>
</protein>
<sequence length="325" mass="35645">MQQIASLQQAFEKYLQARAFNQEPQGLYGPADYIMKSTGKRVRPVLAMLGCQIFGGDLEKGMAVGLAVEVFHNFSLVHDDIMDEAPLRRGKPAVHTVYGLNAGILSGDVMLIYAYKFLLEAGKPEVAAKLVEIFNGVAIEVCEGQQYDVDFETREDVAIPEYIRMIELKTAALIGGALQMGGVAAQGDAESVSALCSFGRSIGIAFQLQDDILDTFGDPAKFGKKVGGDIAQNKKTFLILKAMQLAQGKDRERLAELMSSYPEDEAGKIKEVTALLRQLDIPQWAEALKAKYQAQAYEALQRVKGDEAVKKVLWGLSESLMQRQS</sequence>
<dbReference type="GO" id="GO:0046872">
    <property type="term" value="F:metal ion binding"/>
    <property type="evidence" value="ECO:0007669"/>
    <property type="project" value="UniProtKB-KW"/>
</dbReference>
<dbReference type="RefSeq" id="WP_147165426.1">
    <property type="nucleotide sequence ID" value="NZ_VOOR01000001.1"/>
</dbReference>
<dbReference type="InterPro" id="IPR000092">
    <property type="entry name" value="Polyprenyl_synt"/>
</dbReference>
<dbReference type="EMBL" id="VOOR01000001">
    <property type="protein sequence ID" value="TXB70194.1"/>
    <property type="molecule type" value="Genomic_DNA"/>
</dbReference>
<dbReference type="SUPFAM" id="SSF48576">
    <property type="entry name" value="Terpenoid synthases"/>
    <property type="match status" value="1"/>
</dbReference>
<comment type="caution">
    <text evidence="7">The sequence shown here is derived from an EMBL/GenBank/DDBJ whole genome shotgun (WGS) entry which is preliminary data.</text>
</comment>
<reference evidence="7 8" key="1">
    <citation type="submission" date="2019-08" db="EMBL/GenBank/DDBJ databases">
        <title>Genome of Phaeodactylibacter luteus.</title>
        <authorList>
            <person name="Bowman J.P."/>
        </authorList>
    </citation>
    <scope>NUCLEOTIDE SEQUENCE [LARGE SCALE GENOMIC DNA]</scope>
    <source>
        <strain evidence="7 8">KCTC 42180</strain>
    </source>
</reference>
<dbReference type="AlphaFoldDB" id="A0A5C6S9D8"/>
<dbReference type="PROSITE" id="PS00444">
    <property type="entry name" value="POLYPRENYL_SYNTHASE_2"/>
    <property type="match status" value="1"/>
</dbReference>
<keyword evidence="3 6" id="KW-0808">Transferase</keyword>
<dbReference type="OrthoDB" id="9805316at2"/>
<dbReference type="Proteomes" id="UP000321580">
    <property type="component" value="Unassembled WGS sequence"/>
</dbReference>
<keyword evidence="5" id="KW-0460">Magnesium</keyword>
<evidence type="ECO:0000256" key="6">
    <source>
        <dbReference type="RuleBase" id="RU004466"/>
    </source>
</evidence>
<comment type="similarity">
    <text evidence="2 6">Belongs to the FPP/GGPP synthase family.</text>
</comment>
<dbReference type="SFLD" id="SFLDG01017">
    <property type="entry name" value="Polyprenyl_Transferase_Like"/>
    <property type="match status" value="1"/>
</dbReference>
<proteinExistence type="inferred from homology"/>
<keyword evidence="4" id="KW-0479">Metal-binding</keyword>
<evidence type="ECO:0000313" key="7">
    <source>
        <dbReference type="EMBL" id="TXB70194.1"/>
    </source>
</evidence>
<evidence type="ECO:0000256" key="3">
    <source>
        <dbReference type="ARBA" id="ARBA00022679"/>
    </source>
</evidence>
<dbReference type="InterPro" id="IPR008949">
    <property type="entry name" value="Isoprenoid_synthase_dom_sf"/>
</dbReference>
<name>A0A5C6S9D8_9BACT</name>
<dbReference type="InterPro" id="IPR033749">
    <property type="entry name" value="Polyprenyl_synt_CS"/>
</dbReference>
<evidence type="ECO:0000256" key="5">
    <source>
        <dbReference type="ARBA" id="ARBA00022842"/>
    </source>
</evidence>
<dbReference type="GO" id="GO:0008299">
    <property type="term" value="P:isoprenoid biosynthetic process"/>
    <property type="evidence" value="ECO:0007669"/>
    <property type="project" value="InterPro"/>
</dbReference>
<evidence type="ECO:0000313" key="8">
    <source>
        <dbReference type="Proteomes" id="UP000321580"/>
    </source>
</evidence>
<dbReference type="SFLD" id="SFLDS00005">
    <property type="entry name" value="Isoprenoid_Synthase_Type_I"/>
    <property type="match status" value="1"/>
</dbReference>
<evidence type="ECO:0000256" key="4">
    <source>
        <dbReference type="ARBA" id="ARBA00022723"/>
    </source>
</evidence>
<organism evidence="7 8">
    <name type="scientific">Phaeodactylibacter luteus</name>
    <dbReference type="NCBI Taxonomy" id="1564516"/>
    <lineage>
        <taxon>Bacteria</taxon>
        <taxon>Pseudomonadati</taxon>
        <taxon>Bacteroidota</taxon>
        <taxon>Saprospiria</taxon>
        <taxon>Saprospirales</taxon>
        <taxon>Haliscomenobacteraceae</taxon>
        <taxon>Phaeodactylibacter</taxon>
    </lineage>
</organism>
<dbReference type="GO" id="GO:0004659">
    <property type="term" value="F:prenyltransferase activity"/>
    <property type="evidence" value="ECO:0007669"/>
    <property type="project" value="InterPro"/>
</dbReference>
<dbReference type="PANTHER" id="PTHR12001">
    <property type="entry name" value="GERANYLGERANYL PYROPHOSPHATE SYNTHASE"/>
    <property type="match status" value="1"/>
</dbReference>
<dbReference type="Gene3D" id="1.10.600.10">
    <property type="entry name" value="Farnesyl Diphosphate Synthase"/>
    <property type="match status" value="1"/>
</dbReference>
<accession>A0A5C6S9D8</accession>
<comment type="cofactor">
    <cofactor evidence="1">
        <name>Mg(2+)</name>
        <dbReference type="ChEBI" id="CHEBI:18420"/>
    </cofactor>
</comment>
<dbReference type="PANTHER" id="PTHR12001:SF85">
    <property type="entry name" value="SHORT CHAIN ISOPRENYL DIPHOSPHATE SYNTHASE"/>
    <property type="match status" value="1"/>
</dbReference>
<dbReference type="PROSITE" id="PS00723">
    <property type="entry name" value="POLYPRENYL_SYNTHASE_1"/>
    <property type="match status" value="1"/>
</dbReference>
<keyword evidence="8" id="KW-1185">Reference proteome</keyword>
<dbReference type="Pfam" id="PF00348">
    <property type="entry name" value="polyprenyl_synt"/>
    <property type="match status" value="1"/>
</dbReference>
<dbReference type="CDD" id="cd00685">
    <property type="entry name" value="Trans_IPPS_HT"/>
    <property type="match status" value="1"/>
</dbReference>
<evidence type="ECO:0000256" key="1">
    <source>
        <dbReference type="ARBA" id="ARBA00001946"/>
    </source>
</evidence>